<gene>
    <name evidence="3" type="ORF">NX794_27710</name>
</gene>
<accession>A0ABT2B935</accession>
<dbReference type="InterPro" id="IPR036415">
    <property type="entry name" value="Lamin_tail_dom_sf"/>
</dbReference>
<dbReference type="Proteomes" id="UP001205612">
    <property type="component" value="Unassembled WGS sequence"/>
</dbReference>
<keyword evidence="1" id="KW-0732">Signal</keyword>
<keyword evidence="4" id="KW-1185">Reference proteome</keyword>
<evidence type="ECO:0000256" key="1">
    <source>
        <dbReference type="SAM" id="SignalP"/>
    </source>
</evidence>
<organism evidence="3 4">
    <name type="scientific">Streptomyces pyxinicus</name>
    <dbReference type="NCBI Taxonomy" id="2970331"/>
    <lineage>
        <taxon>Bacteria</taxon>
        <taxon>Bacillati</taxon>
        <taxon>Actinomycetota</taxon>
        <taxon>Actinomycetes</taxon>
        <taxon>Kitasatosporales</taxon>
        <taxon>Streptomycetaceae</taxon>
        <taxon>Streptomyces</taxon>
    </lineage>
</organism>
<comment type="caution">
    <text evidence="3">The sequence shown here is derived from an EMBL/GenBank/DDBJ whole genome shotgun (WGS) entry which is preliminary data.</text>
</comment>
<sequence>MTVSASVRRITAVTAVTAAALGAVVLPAAAADHHHPAPRHQHGAVYISGAKAHAPGRDDRNATLNNEWVAVTNSSRHAVSLNNWTLTDRSGHTYTFRHYSLGARSTVRVHTGVGHDTRKDLFQDRRKSVWDAKDTATLRNDHKRFVDDASWGRGRR</sequence>
<dbReference type="Pfam" id="PF00932">
    <property type="entry name" value="LTD"/>
    <property type="match status" value="1"/>
</dbReference>
<dbReference type="RefSeq" id="WP_258781877.1">
    <property type="nucleotide sequence ID" value="NZ_JANUGP010000026.1"/>
</dbReference>
<evidence type="ECO:0000259" key="2">
    <source>
        <dbReference type="PROSITE" id="PS51841"/>
    </source>
</evidence>
<dbReference type="InterPro" id="IPR001322">
    <property type="entry name" value="Lamin_tail_dom"/>
</dbReference>
<name>A0ABT2B935_9ACTN</name>
<dbReference type="PROSITE" id="PS51841">
    <property type="entry name" value="LTD"/>
    <property type="match status" value="1"/>
</dbReference>
<feature type="domain" description="LTD" evidence="2">
    <location>
        <begin position="12"/>
        <end position="156"/>
    </location>
</feature>
<dbReference type="SUPFAM" id="SSF74853">
    <property type="entry name" value="Lamin A/C globular tail domain"/>
    <property type="match status" value="1"/>
</dbReference>
<protein>
    <submittedName>
        <fullName evidence="3">Lamin tail domain-containing protein</fullName>
    </submittedName>
</protein>
<dbReference type="EMBL" id="JANUGP010000026">
    <property type="protein sequence ID" value="MCS0604967.1"/>
    <property type="molecule type" value="Genomic_DNA"/>
</dbReference>
<proteinExistence type="predicted"/>
<feature type="signal peptide" evidence="1">
    <location>
        <begin position="1"/>
        <end position="30"/>
    </location>
</feature>
<reference evidence="3 4" key="1">
    <citation type="submission" date="2022-08" db="EMBL/GenBank/DDBJ databases">
        <authorList>
            <person name="Somphong A."/>
            <person name="Phongsopitanun W."/>
        </authorList>
    </citation>
    <scope>NUCLEOTIDE SEQUENCE [LARGE SCALE GENOMIC DNA]</scope>
    <source>
        <strain evidence="3 4">LP11</strain>
    </source>
</reference>
<feature type="chain" id="PRO_5046467601" evidence="1">
    <location>
        <begin position="31"/>
        <end position="156"/>
    </location>
</feature>
<evidence type="ECO:0000313" key="4">
    <source>
        <dbReference type="Proteomes" id="UP001205612"/>
    </source>
</evidence>
<evidence type="ECO:0000313" key="3">
    <source>
        <dbReference type="EMBL" id="MCS0604967.1"/>
    </source>
</evidence>
<dbReference type="Gene3D" id="2.60.40.1260">
    <property type="entry name" value="Lamin Tail domain"/>
    <property type="match status" value="1"/>
</dbReference>